<organism evidence="1">
    <name type="scientific">Vibrio sp. 1F_97</name>
    <dbReference type="NCBI Taxonomy" id="1652827"/>
    <lineage>
        <taxon>Bacteria</taxon>
        <taxon>Pseudomonadati</taxon>
        <taxon>Pseudomonadota</taxon>
        <taxon>Gammaproteobacteria</taxon>
        <taxon>Vibrionales</taxon>
        <taxon>Vibrionaceae</taxon>
        <taxon>Vibrio</taxon>
    </lineage>
</organism>
<protein>
    <submittedName>
        <fullName evidence="1">Uncharacterized protein</fullName>
    </submittedName>
</protein>
<dbReference type="EMBL" id="KP795655">
    <property type="protein sequence ID" value="AKN39682.1"/>
    <property type="molecule type" value="Genomic_DNA"/>
</dbReference>
<sequence>MKNLEIKKIIGDLEMMAAAAEPGVVITEEMSISCSVTLLKAVDELKRRVYGKDSTQTAIV</sequence>
<name>A0A0H3ZYL8_9VIBR</name>
<evidence type="ECO:0000313" key="1">
    <source>
        <dbReference type="EMBL" id="AKN39682.1"/>
    </source>
</evidence>
<accession>A0A0H3ZYL8</accession>
<proteinExistence type="predicted"/>
<reference evidence="1" key="1">
    <citation type="journal article" date="2015" name="MBio">
        <title>Eco-Evolutionary Dynamics of Episomes among Ecologically Cohesive Bacterial Populations.</title>
        <authorList>
            <person name="Xue H."/>
            <person name="Cordero O.X."/>
            <person name="Camas F.M."/>
            <person name="Trimble W."/>
            <person name="Meyer F."/>
            <person name="Guglielmini J."/>
            <person name="Rocha E.P."/>
            <person name="Polz M.F."/>
        </authorList>
    </citation>
    <scope>NUCLEOTIDE SEQUENCE</scope>
    <source>
        <strain evidence="1">1F_97</strain>
    </source>
</reference>
<dbReference type="AlphaFoldDB" id="A0A0H3ZYL8"/>